<proteinExistence type="predicted"/>
<dbReference type="EMBL" id="GU474857">
    <property type="protein sequence ID" value="ADI17217.1"/>
    <property type="molecule type" value="Genomic_DNA"/>
</dbReference>
<feature type="domain" description="SCP" evidence="1">
    <location>
        <begin position="70"/>
        <end position="165"/>
    </location>
</feature>
<sequence length="348" mass="38616">MLLWVLSFPAVAGYGDVTVDGYPSWAERDVHLWTNVVRVDPSAFFGPGAPDSRPCDLDDFVGDESVPKAPLFYEYHLNDSGRFHSQDMYDNDWFNHSSSDGTSFGERVARFYQESGYIGENIANGYANGESVVFDGWMCSAGHRANIMNGDYNEMGVGVVSLYYTQNFAEGTLATDGPIAMANHLPEIPTGPVEIFADFQGFEPDSFDAIVDGKPIPLSLTYGVAHQGVYSTEMTATGELDCHEYYFRWTKGDRRGTYPEDGSYMFGTECYSDIMWRDGQVTPNDEQSERLNGTGNEAEALQFQAQDDLDEADVDIVGCGCATTTRTATQNWGIFLLLGVLTGWRRRN</sequence>
<dbReference type="PANTHER" id="PTHR31157:SF1">
    <property type="entry name" value="SCP DOMAIN-CONTAINING PROTEIN"/>
    <property type="match status" value="1"/>
</dbReference>
<reference evidence="2" key="1">
    <citation type="journal article" date="2011" name="Environ. Microbiol.">
        <title>Time-series analyses of Monterey Bay coastal microbial picoplankton using a 'genome proxy' microarray.</title>
        <authorList>
            <person name="Rich V.I."/>
            <person name="Pham V.D."/>
            <person name="Eppley J."/>
            <person name="Shi Y."/>
            <person name="DeLong E.F."/>
        </authorList>
    </citation>
    <scope>NUCLEOTIDE SEQUENCE</scope>
</reference>
<name>E0XS26_9DELT</name>
<dbReference type="InterPro" id="IPR014044">
    <property type="entry name" value="CAP_dom"/>
</dbReference>
<organism evidence="2">
    <name type="scientific">uncultured delta proteobacterium HF0070_10I02</name>
    <dbReference type="NCBI Taxonomy" id="710824"/>
    <lineage>
        <taxon>Bacteria</taxon>
        <taxon>Deltaproteobacteria</taxon>
        <taxon>environmental samples</taxon>
    </lineage>
</organism>
<evidence type="ECO:0000313" key="2">
    <source>
        <dbReference type="EMBL" id="ADI17217.1"/>
    </source>
</evidence>
<dbReference type="InterPro" id="IPR035940">
    <property type="entry name" value="CAP_sf"/>
</dbReference>
<dbReference type="Gene3D" id="3.40.33.10">
    <property type="entry name" value="CAP"/>
    <property type="match status" value="1"/>
</dbReference>
<dbReference type="PANTHER" id="PTHR31157">
    <property type="entry name" value="SCP DOMAIN-CONTAINING PROTEIN"/>
    <property type="match status" value="1"/>
</dbReference>
<dbReference type="Pfam" id="PF00188">
    <property type="entry name" value="CAP"/>
    <property type="match status" value="1"/>
</dbReference>
<accession>E0XS26</accession>
<evidence type="ECO:0000259" key="1">
    <source>
        <dbReference type="Pfam" id="PF00188"/>
    </source>
</evidence>
<protein>
    <submittedName>
        <fullName evidence="2">Uncharacterized protein with scp/pr1 domains</fullName>
    </submittedName>
</protein>
<dbReference type="SUPFAM" id="SSF55797">
    <property type="entry name" value="PR-1-like"/>
    <property type="match status" value="1"/>
</dbReference>
<dbReference type="CDD" id="cd05379">
    <property type="entry name" value="CAP_bacterial"/>
    <property type="match status" value="1"/>
</dbReference>
<dbReference type="AlphaFoldDB" id="E0XS26"/>